<proteinExistence type="predicted"/>
<dbReference type="Proteomes" id="UP001204953">
    <property type="component" value="Unassembled WGS sequence"/>
</dbReference>
<dbReference type="SMART" id="SM00091">
    <property type="entry name" value="PAS"/>
    <property type="match status" value="1"/>
</dbReference>
<feature type="domain" description="PAS" evidence="3">
    <location>
        <begin position="141"/>
        <end position="185"/>
    </location>
</feature>
<gene>
    <name evidence="4" type="ORF">NJ959_02640</name>
</gene>
<comment type="caution">
    <text evidence="4">The sequence shown here is derived from an EMBL/GenBank/DDBJ whole genome shotgun (WGS) entry which is preliminary data.</text>
</comment>
<dbReference type="Gene3D" id="1.10.287.130">
    <property type="match status" value="1"/>
</dbReference>
<name>A0AAE3GMK3_9CYAN</name>
<evidence type="ECO:0000313" key="5">
    <source>
        <dbReference type="Proteomes" id="UP001204953"/>
    </source>
</evidence>
<dbReference type="EMBL" id="JAMZMM010000012">
    <property type="protein sequence ID" value="MCP2727370.1"/>
    <property type="molecule type" value="Genomic_DNA"/>
</dbReference>
<dbReference type="SUPFAM" id="SSF47384">
    <property type="entry name" value="Homodimeric domain of signal transducing histidine kinase"/>
    <property type="match status" value="1"/>
</dbReference>
<dbReference type="GO" id="GO:0000155">
    <property type="term" value="F:phosphorelay sensor kinase activity"/>
    <property type="evidence" value="ECO:0007669"/>
    <property type="project" value="InterPro"/>
</dbReference>
<dbReference type="NCBIfam" id="TIGR00229">
    <property type="entry name" value="sensory_box"/>
    <property type="match status" value="1"/>
</dbReference>
<organism evidence="4 5">
    <name type="scientific">Limnofasciculus baicalensis BBK-W-15</name>
    <dbReference type="NCBI Taxonomy" id="2699891"/>
    <lineage>
        <taxon>Bacteria</taxon>
        <taxon>Bacillati</taxon>
        <taxon>Cyanobacteriota</taxon>
        <taxon>Cyanophyceae</taxon>
        <taxon>Coleofasciculales</taxon>
        <taxon>Coleofasciculaceae</taxon>
        <taxon>Limnofasciculus</taxon>
        <taxon>Limnofasciculus baicalensis</taxon>
    </lineage>
</organism>
<dbReference type="InterPro" id="IPR036097">
    <property type="entry name" value="HisK_dim/P_sf"/>
</dbReference>
<dbReference type="CDD" id="cd00082">
    <property type="entry name" value="HisKA"/>
    <property type="match status" value="1"/>
</dbReference>
<evidence type="ECO:0000313" key="4">
    <source>
        <dbReference type="EMBL" id="MCP2727370.1"/>
    </source>
</evidence>
<reference evidence="4" key="1">
    <citation type="submission" date="2022-06" db="EMBL/GenBank/DDBJ databases">
        <title>New cyanobacteria of genus Symplocastrum in benthos of Lake Baikal.</title>
        <authorList>
            <person name="Sorokovikova E."/>
            <person name="Tikhonova I."/>
            <person name="Krasnopeev A."/>
            <person name="Evseev P."/>
            <person name="Gladkikh A."/>
            <person name="Belykh O."/>
        </authorList>
    </citation>
    <scope>NUCLEOTIDE SEQUENCE</scope>
    <source>
        <strain evidence="4">BBK-W-15</strain>
    </source>
</reference>
<evidence type="ECO:0000256" key="1">
    <source>
        <dbReference type="ARBA" id="ARBA00000085"/>
    </source>
</evidence>
<dbReference type="Gene3D" id="3.30.450.20">
    <property type="entry name" value="PAS domain"/>
    <property type="match status" value="1"/>
</dbReference>
<dbReference type="InterPro" id="IPR003661">
    <property type="entry name" value="HisK_dim/P_dom"/>
</dbReference>
<dbReference type="Pfam" id="PF13426">
    <property type="entry name" value="PAS_9"/>
    <property type="match status" value="1"/>
</dbReference>
<comment type="catalytic activity">
    <reaction evidence="1">
        <text>ATP + protein L-histidine = ADP + protein N-phospho-L-histidine.</text>
        <dbReference type="EC" id="2.7.13.3"/>
    </reaction>
</comment>
<dbReference type="PROSITE" id="PS50112">
    <property type="entry name" value="PAS"/>
    <property type="match status" value="1"/>
</dbReference>
<dbReference type="EC" id="2.7.13.3" evidence="2"/>
<keyword evidence="5" id="KW-1185">Reference proteome</keyword>
<dbReference type="InterPro" id="IPR000014">
    <property type="entry name" value="PAS"/>
</dbReference>
<dbReference type="AlphaFoldDB" id="A0AAE3GMK3"/>
<dbReference type="SUPFAM" id="SSF55785">
    <property type="entry name" value="PYP-like sensor domain (PAS domain)"/>
    <property type="match status" value="1"/>
</dbReference>
<evidence type="ECO:0000256" key="2">
    <source>
        <dbReference type="ARBA" id="ARBA00012438"/>
    </source>
</evidence>
<sequence length="350" mass="40547">MNSNLKTILGSHHEYLTLDRNLLIREISFAAYNYADSGKDLSLGRDVRLAFPELTGIEYILIDILEGRRLSFELEGIARTSDLDRHELYIYFDLYISRYQEFDENRLIIFFEDATERMALQQALAQRANEACLLVNSLTISQNYIDRIINSIADILFVTTASGLIKIVNKYATELFCYSQEELINLPISRIVTNEDFLQQVNYLSPRVPDETLNHIEVSCRTKTGKIITVAFSCSAIETEIKGGKNLIYIGRKISDTKDDLTERKLRQVDLNKDRKWEKQYFDERSISISTIEGELRIPLTSILDAIKLMEQNSKNWSEDEKDEQYHQIKSTINQMNEVLNDLQKISNKD</sequence>
<dbReference type="CDD" id="cd00130">
    <property type="entry name" value="PAS"/>
    <property type="match status" value="1"/>
</dbReference>
<dbReference type="RefSeq" id="WP_254010188.1">
    <property type="nucleotide sequence ID" value="NZ_JAMZMM010000012.1"/>
</dbReference>
<accession>A0AAE3GMK3</accession>
<protein>
    <recommendedName>
        <fullName evidence="2">histidine kinase</fullName>
        <ecNumber evidence="2">2.7.13.3</ecNumber>
    </recommendedName>
</protein>
<dbReference type="InterPro" id="IPR035965">
    <property type="entry name" value="PAS-like_dom_sf"/>
</dbReference>
<evidence type="ECO:0000259" key="3">
    <source>
        <dbReference type="PROSITE" id="PS50112"/>
    </source>
</evidence>